<evidence type="ECO:0000313" key="4">
    <source>
        <dbReference type="Proteomes" id="UP001236585"/>
    </source>
</evidence>
<evidence type="ECO:0000259" key="2">
    <source>
        <dbReference type="PROSITE" id="PS50887"/>
    </source>
</evidence>
<feature type="transmembrane region" description="Helical" evidence="1">
    <location>
        <begin position="154"/>
        <end position="172"/>
    </location>
</feature>
<name>A0ABY8VY65_9MYCO</name>
<feature type="transmembrane region" description="Helical" evidence="1">
    <location>
        <begin position="108"/>
        <end position="124"/>
    </location>
</feature>
<keyword evidence="4" id="KW-1185">Reference proteome</keyword>
<dbReference type="Proteomes" id="UP001236585">
    <property type="component" value="Chromosome"/>
</dbReference>
<feature type="domain" description="GGDEF" evidence="2">
    <location>
        <begin position="245"/>
        <end position="368"/>
    </location>
</feature>
<keyword evidence="3" id="KW-0548">Nucleotidyltransferase</keyword>
<dbReference type="EMBL" id="CP126981">
    <property type="protein sequence ID" value="WIM88579.1"/>
    <property type="molecule type" value="Genomic_DNA"/>
</dbReference>
<evidence type="ECO:0000256" key="1">
    <source>
        <dbReference type="SAM" id="Phobius"/>
    </source>
</evidence>
<dbReference type="InterPro" id="IPR043128">
    <property type="entry name" value="Rev_trsase/Diguanyl_cyclase"/>
</dbReference>
<dbReference type="GO" id="GO:0052621">
    <property type="term" value="F:diguanylate cyclase activity"/>
    <property type="evidence" value="ECO:0007669"/>
    <property type="project" value="UniProtKB-EC"/>
</dbReference>
<proteinExistence type="predicted"/>
<keyword evidence="1" id="KW-1133">Transmembrane helix</keyword>
<dbReference type="InterPro" id="IPR029787">
    <property type="entry name" value="Nucleotide_cyclase"/>
</dbReference>
<keyword evidence="3" id="KW-0808">Transferase</keyword>
<feature type="transmembrane region" description="Helical" evidence="1">
    <location>
        <begin position="70"/>
        <end position="87"/>
    </location>
</feature>
<dbReference type="PROSITE" id="PS50887">
    <property type="entry name" value="GGDEF"/>
    <property type="match status" value="1"/>
</dbReference>
<keyword evidence="1" id="KW-0812">Transmembrane</keyword>
<keyword evidence="1" id="KW-0472">Membrane</keyword>
<protein>
    <submittedName>
        <fullName evidence="3">GGDEF domain-containing protein</fullName>
        <ecNumber evidence="3">2.7.7.65</ecNumber>
    </submittedName>
</protein>
<organism evidence="3 4">
    <name type="scientific">Candidatus Mycobacterium wuenschmannii</name>
    <dbReference type="NCBI Taxonomy" id="3027808"/>
    <lineage>
        <taxon>Bacteria</taxon>
        <taxon>Bacillati</taxon>
        <taxon>Actinomycetota</taxon>
        <taxon>Actinomycetes</taxon>
        <taxon>Mycobacteriales</taxon>
        <taxon>Mycobacteriaceae</taxon>
        <taxon>Mycobacterium</taxon>
    </lineage>
</organism>
<evidence type="ECO:0000313" key="3">
    <source>
        <dbReference type="EMBL" id="WIM88579.1"/>
    </source>
</evidence>
<sequence>MSWHRRLRGPSNPTAEQYLTQRDKLEILSKLVMRETTYRYSIAAFVVVFALIGVLILFSHDGPRTLPERVVAWGFYASTIPVGVAMMRVNHTTIWWSHHTGYRHAPELFVFYADVGLTSVLLTLQNGMVAGFGAMLFAIIGTYVAHFVTPTARLIHVVFTSCVIIGLGWWALDYGDLDVPAVITAVLIGLFVVNGTVALHSIYTTEVRRAIASKHTHANTDPLTGIANRRAFNTRARDLIEASEDGVDVMLIDIDNFKTANDTHGHDRGDEILVDVALAILTAVDSTAVVARLGGDEFAVAAHPVDGRHYSAKTLRDRVVEQTGILVSVGWAATEPGTTDSSDALSAAVAAADIDLYAAKSARKMVAD</sequence>
<dbReference type="RefSeq" id="WP_285188839.1">
    <property type="nucleotide sequence ID" value="NZ_CP126981.1"/>
</dbReference>
<dbReference type="EC" id="2.7.7.65" evidence="3"/>
<dbReference type="InterPro" id="IPR050469">
    <property type="entry name" value="Diguanylate_Cyclase"/>
</dbReference>
<dbReference type="CDD" id="cd01949">
    <property type="entry name" value="GGDEF"/>
    <property type="match status" value="1"/>
</dbReference>
<dbReference type="SMART" id="SM00267">
    <property type="entry name" value="GGDEF"/>
    <property type="match status" value="1"/>
</dbReference>
<dbReference type="SUPFAM" id="SSF55073">
    <property type="entry name" value="Nucleotide cyclase"/>
    <property type="match status" value="1"/>
</dbReference>
<dbReference type="InterPro" id="IPR000160">
    <property type="entry name" value="GGDEF_dom"/>
</dbReference>
<feature type="transmembrane region" description="Helical" evidence="1">
    <location>
        <begin position="178"/>
        <end position="199"/>
    </location>
</feature>
<feature type="transmembrane region" description="Helical" evidence="1">
    <location>
        <begin position="130"/>
        <end position="147"/>
    </location>
</feature>
<dbReference type="NCBIfam" id="TIGR00254">
    <property type="entry name" value="GGDEF"/>
    <property type="match status" value="1"/>
</dbReference>
<dbReference type="Gene3D" id="3.30.70.270">
    <property type="match status" value="1"/>
</dbReference>
<accession>A0ABY8VY65</accession>
<dbReference type="PANTHER" id="PTHR45138:SF9">
    <property type="entry name" value="DIGUANYLATE CYCLASE DGCM-RELATED"/>
    <property type="match status" value="1"/>
</dbReference>
<feature type="transmembrane region" description="Helical" evidence="1">
    <location>
        <begin position="38"/>
        <end position="58"/>
    </location>
</feature>
<reference evidence="3 4" key="1">
    <citation type="journal article" date="2023" name="Microbiol. Resour. Announc.">
        <title>Complete Genome Sequence of Mycobacterium wuenschmanii, a novel Nontuberculous Mycobacterium Isolated from a captive population of Amazon Milk Frogs.</title>
        <authorList>
            <person name="Hicks J."/>
            <person name="Zeineldin M."/>
            <person name="Ward H."/>
            <person name="Wuenschmann A."/>
            <person name="Camp P."/>
            <person name="Farrell D."/>
            <person name="Lehman K."/>
            <person name="Thacker T."/>
            <person name="Cuthbert E."/>
        </authorList>
    </citation>
    <scope>NUCLEOTIDE SEQUENCE [LARGE SCALE GENOMIC DNA]</scope>
    <source>
        <strain evidence="3 4">Wuenschmanii</strain>
    </source>
</reference>
<gene>
    <name evidence="3" type="ORF">PT015_03535</name>
</gene>
<dbReference type="PANTHER" id="PTHR45138">
    <property type="entry name" value="REGULATORY COMPONENTS OF SENSORY TRANSDUCTION SYSTEM"/>
    <property type="match status" value="1"/>
</dbReference>
<dbReference type="Pfam" id="PF00990">
    <property type="entry name" value="GGDEF"/>
    <property type="match status" value="1"/>
</dbReference>